<dbReference type="InterPro" id="IPR049049">
    <property type="entry name" value="Beta-AFase-like_GH127_C"/>
</dbReference>
<gene>
    <name evidence="4" type="ORF">E2605_03020</name>
</gene>
<dbReference type="PANTHER" id="PTHR43465">
    <property type="entry name" value="DUF1680 DOMAIN PROTEIN (AFU_ORTHOLOGUE AFUA_1G08910)"/>
    <property type="match status" value="1"/>
</dbReference>
<organism evidence="4 5">
    <name type="scientific">Dysgonomonas capnocytophagoides</name>
    <dbReference type="NCBI Taxonomy" id="45254"/>
    <lineage>
        <taxon>Bacteria</taxon>
        <taxon>Pseudomonadati</taxon>
        <taxon>Bacteroidota</taxon>
        <taxon>Bacteroidia</taxon>
        <taxon>Bacteroidales</taxon>
        <taxon>Dysgonomonadaceae</taxon>
        <taxon>Dysgonomonas</taxon>
    </lineage>
</organism>
<dbReference type="InterPro" id="IPR049046">
    <property type="entry name" value="Beta-AFase-like_GH127_middle"/>
</dbReference>
<dbReference type="SUPFAM" id="SSF49785">
    <property type="entry name" value="Galactose-binding domain-like"/>
    <property type="match status" value="1"/>
</dbReference>
<name>A0A4Y8LDE7_9BACT</name>
<dbReference type="PANTHER" id="PTHR43465:SF2">
    <property type="entry name" value="DUF1680 DOMAIN PROTEIN (AFU_ORTHOLOGUE AFUA_1G08910)"/>
    <property type="match status" value="1"/>
</dbReference>
<reference evidence="4 5" key="1">
    <citation type="submission" date="2019-03" db="EMBL/GenBank/DDBJ databases">
        <title>San Antonio Military Medical Center submission to MRSN (WRAIR), pending publication.</title>
        <authorList>
            <person name="Blyth D.M."/>
            <person name="Mccarthy S.L."/>
            <person name="Schall S.E."/>
            <person name="Stam J.A."/>
            <person name="Ong A.C."/>
            <person name="Mcgann P.T."/>
        </authorList>
    </citation>
    <scope>NUCLEOTIDE SEQUENCE [LARGE SCALE GENOMIC DNA]</scope>
    <source>
        <strain evidence="4 5">MRSN571793</strain>
    </source>
</reference>
<evidence type="ECO:0000313" key="5">
    <source>
        <dbReference type="Proteomes" id="UP000297861"/>
    </source>
</evidence>
<sequence>MKLSRIVLSVCCIYIMSCQYAISQKDYPIDPVSFVDVKLTDNFWAPRIKINEQITIPIALKHCYTTGRVDNFKKAGGLMPGYFGTDLTFDDTDIYKIIEGMAYSIQTYPNPQLEEQMDTLIYYIGKAQEPDGYLFTARTAGEPGKLHEWVGAKRWEKDPDLSHELYNAGHLYEAAVAHYQATGKRTLLDIAIKNANLLVKDFLIGGLRYEPGHQIVEMALVKMYRVTGTKEYLDLAKYFLDLKGNGERGEYCQSHKPVIEQDEAVGHAVRAVYMYAGMADVAALTGNRDYFKAIDKIWDNVVEKKYYITGGIGARGHGEAFGDNYELPNMSAYCETCAAIGNVYWNHRLFLLHGDSKYYDVIERTLYNGLISGVSLSGDHFFYPNPLESEGQHSRSEWFGCACCPSNICRFMPSIPGYVYAQKENHIYVNLFIESESDIKLNKNDVRISQKTGYPWDGNVSITINPKKSEIFDMLVRVPGWAKNKPVPSELYSYTNPHKENVKLKINGITTNYTISDNGYIAVSRKWKKGDKIDIEFPMEIHRTLADERVEADKGKVSLERGPIVYCLEWPDNKGKVSNAVLKDDVKINSQYEKDKLNGIVSLTMNAESISRDINHNIKEENKLLTAIPYYAWANRGSGEMIVWIPRSADFTRPLPPVTISTKAKVNASKQGGALSKINDGYWPKNSSDRDCPYYSLWPNKGTKEWVEYDFEKTETISEASVYWWDDRPWGGSRVPVWWKVSYLNSNNEWIDVINRNDYQTVIDKVNKVEFEPVETSKIRINFQMEENNSAGIYEIDIK</sequence>
<feature type="domain" description="Non-reducing end beta-L-arabinofuranosidase-like GH127 C-terminal" evidence="3">
    <location>
        <begin position="543"/>
        <end position="646"/>
    </location>
</feature>
<protein>
    <submittedName>
        <fullName evidence="4">Glycoside hydrolase family 127 protein</fullName>
    </submittedName>
</protein>
<dbReference type="OrthoDB" id="9757939at2"/>
<dbReference type="Pfam" id="PF07944">
    <property type="entry name" value="Beta-AFase-like_GH127_cat"/>
    <property type="match status" value="1"/>
</dbReference>
<feature type="domain" description="Non-reducing end beta-L-arabinofuranosidase-like GH127 middle" evidence="2">
    <location>
        <begin position="426"/>
        <end position="539"/>
    </location>
</feature>
<dbReference type="GO" id="GO:0016787">
    <property type="term" value="F:hydrolase activity"/>
    <property type="evidence" value="ECO:0007669"/>
    <property type="project" value="UniProtKB-KW"/>
</dbReference>
<dbReference type="InterPro" id="IPR008928">
    <property type="entry name" value="6-hairpin_glycosidase_sf"/>
</dbReference>
<dbReference type="EMBL" id="SOML01000001">
    <property type="protein sequence ID" value="TFD99070.1"/>
    <property type="molecule type" value="Genomic_DNA"/>
</dbReference>
<proteinExistence type="predicted"/>
<comment type="caution">
    <text evidence="4">The sequence shown here is derived from an EMBL/GenBank/DDBJ whole genome shotgun (WGS) entry which is preliminary data.</text>
</comment>
<dbReference type="GO" id="GO:0005975">
    <property type="term" value="P:carbohydrate metabolic process"/>
    <property type="evidence" value="ECO:0007669"/>
    <property type="project" value="InterPro"/>
</dbReference>
<dbReference type="AlphaFoldDB" id="A0A4Y8LDE7"/>
<accession>A0A4Y8LDE7</accession>
<keyword evidence="4" id="KW-0378">Hydrolase</keyword>
<dbReference type="InterPro" id="IPR049174">
    <property type="entry name" value="Beta-AFase-like"/>
</dbReference>
<evidence type="ECO:0000259" key="1">
    <source>
        <dbReference type="Pfam" id="PF07944"/>
    </source>
</evidence>
<evidence type="ECO:0000259" key="2">
    <source>
        <dbReference type="Pfam" id="PF20736"/>
    </source>
</evidence>
<dbReference type="Proteomes" id="UP000297861">
    <property type="component" value="Unassembled WGS sequence"/>
</dbReference>
<evidence type="ECO:0000259" key="3">
    <source>
        <dbReference type="Pfam" id="PF20737"/>
    </source>
</evidence>
<dbReference type="RefSeq" id="WP_134435447.1">
    <property type="nucleotide sequence ID" value="NZ_SOML01000001.1"/>
</dbReference>
<feature type="domain" description="Non-reducing end beta-L-arabinofuranosidase-like GH127 catalytic" evidence="1">
    <location>
        <begin position="36"/>
        <end position="416"/>
    </location>
</feature>
<dbReference type="Gene3D" id="2.60.120.260">
    <property type="entry name" value="Galactose-binding domain-like"/>
    <property type="match status" value="1"/>
</dbReference>
<dbReference type="InterPro" id="IPR008979">
    <property type="entry name" value="Galactose-bd-like_sf"/>
</dbReference>
<dbReference type="InterPro" id="IPR012878">
    <property type="entry name" value="Beta-AFase-like_GH127_cat"/>
</dbReference>
<dbReference type="SUPFAM" id="SSF48208">
    <property type="entry name" value="Six-hairpin glycosidases"/>
    <property type="match status" value="1"/>
</dbReference>
<dbReference type="Pfam" id="PF20737">
    <property type="entry name" value="Glyco_hydro127C"/>
    <property type="match status" value="1"/>
</dbReference>
<dbReference type="Pfam" id="PF20736">
    <property type="entry name" value="Glyco_hydro127M"/>
    <property type="match status" value="1"/>
</dbReference>
<keyword evidence="5" id="KW-1185">Reference proteome</keyword>
<evidence type="ECO:0000313" key="4">
    <source>
        <dbReference type="EMBL" id="TFD99070.1"/>
    </source>
</evidence>